<dbReference type="InterPro" id="IPR001460">
    <property type="entry name" value="PCN-bd_Tpept"/>
</dbReference>
<evidence type="ECO:0000256" key="18">
    <source>
        <dbReference type="ARBA" id="ARBA00023136"/>
    </source>
</evidence>
<evidence type="ECO:0000256" key="15">
    <source>
        <dbReference type="ARBA" id="ARBA00022968"/>
    </source>
</evidence>
<keyword evidence="11" id="KW-0808">Transferase</keyword>
<dbReference type="AlphaFoldDB" id="A0A413Q5V1"/>
<keyword evidence="20" id="KW-0511">Multifunctional enzyme</keyword>
<dbReference type="Gene3D" id="1.10.1760.20">
    <property type="match status" value="1"/>
</dbReference>
<comment type="caution">
    <text evidence="30">The sequence shown here is derived from an EMBL/GenBank/DDBJ whole genome shotgun (WGS) entry which is preliminary data.</text>
</comment>
<evidence type="ECO:0000256" key="16">
    <source>
        <dbReference type="ARBA" id="ARBA00022984"/>
    </source>
</evidence>
<dbReference type="Proteomes" id="UP000283721">
    <property type="component" value="Unassembled WGS sequence"/>
</dbReference>
<proteinExistence type="inferred from homology"/>
<evidence type="ECO:0000256" key="11">
    <source>
        <dbReference type="ARBA" id="ARBA00022679"/>
    </source>
</evidence>
<evidence type="ECO:0000256" key="6">
    <source>
        <dbReference type="ARBA" id="ARBA00012448"/>
    </source>
</evidence>
<keyword evidence="19" id="KW-0046">Antibiotic resistance</keyword>
<keyword evidence="13" id="KW-0378">Hydrolase</keyword>
<evidence type="ECO:0000256" key="21">
    <source>
        <dbReference type="ARBA" id="ARBA00023316"/>
    </source>
</evidence>
<comment type="function">
    <text evidence="1">Cell wall formation. Synthesis of cross-linked peptidoglycan from the lipid intermediates. The enzyme has a penicillin-insensitive transglycosylase N-terminal domain (formation of linear glycan strands) and a penicillin-sensitive transpeptidase C-terminal domain (cross-linking of the peptide subunits).</text>
</comment>
<dbReference type="GO" id="GO:0005886">
    <property type="term" value="C:plasma membrane"/>
    <property type="evidence" value="ECO:0007669"/>
    <property type="project" value="UniProtKB-SubCell"/>
</dbReference>
<dbReference type="Gene3D" id="1.10.3810.10">
    <property type="entry name" value="Biosynthetic peptidoglycan transglycosylase-like"/>
    <property type="match status" value="1"/>
</dbReference>
<dbReference type="FunFam" id="1.10.3810.10:FF:000001">
    <property type="entry name" value="Penicillin-binding protein 1A"/>
    <property type="match status" value="1"/>
</dbReference>
<evidence type="ECO:0000256" key="10">
    <source>
        <dbReference type="ARBA" id="ARBA00022676"/>
    </source>
</evidence>
<dbReference type="Gene3D" id="3.40.710.10">
    <property type="entry name" value="DD-peptidase/beta-lactamase superfamily"/>
    <property type="match status" value="1"/>
</dbReference>
<dbReference type="EC" id="2.4.99.28" evidence="23"/>
<evidence type="ECO:0000256" key="25">
    <source>
        <dbReference type="ARBA" id="ARBA00060592"/>
    </source>
</evidence>
<keyword evidence="18 27" id="KW-0472">Membrane</keyword>
<evidence type="ECO:0000313" key="31">
    <source>
        <dbReference type="Proteomes" id="UP000283721"/>
    </source>
</evidence>
<evidence type="ECO:0000256" key="9">
    <source>
        <dbReference type="ARBA" id="ARBA00022670"/>
    </source>
</evidence>
<evidence type="ECO:0000256" key="20">
    <source>
        <dbReference type="ARBA" id="ARBA00023268"/>
    </source>
</evidence>
<protein>
    <recommendedName>
        <fullName evidence="7">Penicillin-binding protein 1A</fullName>
        <ecNumber evidence="23">2.4.99.28</ecNumber>
        <ecNumber evidence="6">3.4.16.4</ecNumber>
    </recommendedName>
</protein>
<feature type="transmembrane region" description="Helical" evidence="27">
    <location>
        <begin position="15"/>
        <end position="39"/>
    </location>
</feature>
<evidence type="ECO:0000313" key="30">
    <source>
        <dbReference type="EMBL" id="RGZ91608.1"/>
    </source>
</evidence>
<evidence type="ECO:0000256" key="13">
    <source>
        <dbReference type="ARBA" id="ARBA00022801"/>
    </source>
</evidence>
<dbReference type="InterPro" id="IPR012338">
    <property type="entry name" value="Beta-lactam/transpept-like"/>
</dbReference>
<evidence type="ECO:0000256" key="5">
    <source>
        <dbReference type="ARBA" id="ARBA00007739"/>
    </source>
</evidence>
<feature type="transmembrane region" description="Helical" evidence="27">
    <location>
        <begin position="830"/>
        <end position="850"/>
    </location>
</feature>
<evidence type="ECO:0000259" key="29">
    <source>
        <dbReference type="Pfam" id="PF00912"/>
    </source>
</evidence>
<dbReference type="GO" id="GO:0071555">
    <property type="term" value="P:cell wall organization"/>
    <property type="evidence" value="ECO:0007669"/>
    <property type="project" value="UniProtKB-KW"/>
</dbReference>
<comment type="pathway">
    <text evidence="25">Glycan biosynthesis.</text>
</comment>
<dbReference type="GO" id="GO:0009002">
    <property type="term" value="F:serine-type D-Ala-D-Ala carboxypeptidase activity"/>
    <property type="evidence" value="ECO:0007669"/>
    <property type="project" value="UniProtKB-EC"/>
</dbReference>
<dbReference type="InterPro" id="IPR050396">
    <property type="entry name" value="Glycosyltr_51/Transpeptidase"/>
</dbReference>
<sequence>MAKQKKKKKKKQHRVFWFFIKLQIFLMVLILGGLCFYYFGGYADKVAKLHSEAVELVQKSDKNTFLPARTSTLYDTNGDEISETATTKKADYVKYEDIPQNFVNCMVSIEDKKFYKHNGVDLKAIVRAAKSIIKNKRITQGGSTITMQLARNIYLDTNKNWQRKVKEMFIAMELEKKYSKNDIMEFYLNNVYFMNGYYGIQAACHGYFNCELSDLDLSQTAFLCAIPNSPTYYDPINNKEHTLTRRNLILKNLKEDGKITQQEYETAINEEITLNMPEKDDTVKYNYVDTYAYYCATRALMENEGFKFKYYFDSDEEEKEYDASYDEMYSYCQKKLYSDGYKIYTSIDLTMQQQLQDSIDLTLLDFTDTTDDGTFKLQSAATCIDNDTGDVVAIVGGRSQDAVSHTLNRAFQSHRQPGSSIKPLIVYTPSFERGKTPDTIVNDHKFDGGPSNSGDVYYGDVTIRLAVQKSLNTVAWQLYDELTPKVGLQYLKDMNFTNIVKDDYVTATSLGGFTTGVSTLEMASAYATLENDGMYRNPTCIKSIVDSDNNIIYTSSQKDTVIYTETASRMMTDVMTDVMKSGTGRSANLDNGMPCAGKTGTTNDKKDGWFCGFTRYYTTCVWVGCDMPETVKKLTGSSYPAEIWKNYMDQIHADLTPIDFLPYAQISDDYQDSQDTPADDQTQENPTDQTVTTPDAGTTTPDKTTTDTNNTQGTTTTTPGENNSQGTNGGNGGNTSGTTGDTTGGNTGGNTGENNGGNTGGTTGGNTGDNTGGNTGGNTGDSTGGATGGTTGGGAASRFFFAVLSGVVFFAAYAPVTIGNKTIDALIYSVTYNGSYLAAEGIITIIVISIPPVKKALDYVKQMANSR</sequence>
<evidence type="ECO:0000256" key="7">
    <source>
        <dbReference type="ARBA" id="ARBA00018638"/>
    </source>
</evidence>
<evidence type="ECO:0000256" key="22">
    <source>
        <dbReference type="ARBA" id="ARBA00034000"/>
    </source>
</evidence>
<gene>
    <name evidence="30" type="ORF">DW967_09685</name>
</gene>
<keyword evidence="8" id="KW-0121">Carboxypeptidase</keyword>
<feature type="compositionally biased region" description="Acidic residues" evidence="26">
    <location>
        <begin position="669"/>
        <end position="682"/>
    </location>
</feature>
<evidence type="ECO:0000259" key="28">
    <source>
        <dbReference type="Pfam" id="PF00905"/>
    </source>
</evidence>
<name>A0A413Q5V1_9FIRM</name>
<dbReference type="Pfam" id="PF00905">
    <property type="entry name" value="Transpeptidase"/>
    <property type="match status" value="1"/>
</dbReference>
<evidence type="ECO:0000256" key="26">
    <source>
        <dbReference type="SAM" id="MobiDB-lite"/>
    </source>
</evidence>
<dbReference type="GO" id="GO:0008658">
    <property type="term" value="F:penicillin binding"/>
    <property type="evidence" value="ECO:0007669"/>
    <property type="project" value="InterPro"/>
</dbReference>
<dbReference type="SUPFAM" id="SSF56601">
    <property type="entry name" value="beta-lactamase/transpeptidase-like"/>
    <property type="match status" value="1"/>
</dbReference>
<dbReference type="Pfam" id="PF00912">
    <property type="entry name" value="Transgly"/>
    <property type="match status" value="1"/>
</dbReference>
<evidence type="ECO:0000256" key="19">
    <source>
        <dbReference type="ARBA" id="ARBA00023251"/>
    </source>
</evidence>
<evidence type="ECO:0000256" key="24">
    <source>
        <dbReference type="ARBA" id="ARBA00049902"/>
    </source>
</evidence>
<comment type="catalytic activity">
    <reaction evidence="22">
        <text>Preferential cleavage: (Ac)2-L-Lys-D-Ala-|-D-Ala. Also transpeptidation of peptidyl-alanyl moieties that are N-acyl substituents of D-alanine.</text>
        <dbReference type="EC" id="3.4.16.4"/>
    </reaction>
</comment>
<reference evidence="30 31" key="1">
    <citation type="submission" date="2018-08" db="EMBL/GenBank/DDBJ databases">
        <title>A genome reference for cultivated species of the human gut microbiota.</title>
        <authorList>
            <person name="Zou Y."/>
            <person name="Xue W."/>
            <person name="Luo G."/>
        </authorList>
    </citation>
    <scope>NUCLEOTIDE SEQUENCE [LARGE SCALE GENOMIC DNA]</scope>
    <source>
        <strain evidence="30 31">AM47-6BH</strain>
    </source>
</reference>
<evidence type="ECO:0000256" key="3">
    <source>
        <dbReference type="ARBA" id="ARBA00004752"/>
    </source>
</evidence>
<dbReference type="NCBIfam" id="TIGR02074">
    <property type="entry name" value="PBP_1a_fam"/>
    <property type="match status" value="1"/>
</dbReference>
<dbReference type="UniPathway" id="UPA00219"/>
<keyword evidence="10" id="KW-0328">Glycosyltransferase</keyword>
<dbReference type="Pfam" id="PF09515">
    <property type="entry name" value="Thia_YuaJ"/>
    <property type="match status" value="1"/>
</dbReference>
<evidence type="ECO:0000256" key="4">
    <source>
        <dbReference type="ARBA" id="ARBA00007090"/>
    </source>
</evidence>
<evidence type="ECO:0000256" key="23">
    <source>
        <dbReference type="ARBA" id="ARBA00044770"/>
    </source>
</evidence>
<dbReference type="GO" id="GO:0009252">
    <property type="term" value="P:peptidoglycan biosynthetic process"/>
    <property type="evidence" value="ECO:0007669"/>
    <property type="project" value="UniProtKB-UniPathway"/>
</dbReference>
<dbReference type="EC" id="3.4.16.4" evidence="6"/>
<keyword evidence="15" id="KW-0735">Signal-anchor</keyword>
<comment type="catalytic activity">
    <reaction evidence="24">
        <text>[GlcNAc-(1-&gt;4)-Mur2Ac(oyl-L-Ala-gamma-D-Glu-L-Lys-D-Ala-D-Ala)](n)-di-trans,octa-cis-undecaprenyl diphosphate + beta-D-GlcNAc-(1-&gt;4)-Mur2Ac(oyl-L-Ala-gamma-D-Glu-L-Lys-D-Ala-D-Ala)-di-trans,octa-cis-undecaprenyl diphosphate = [GlcNAc-(1-&gt;4)-Mur2Ac(oyl-L-Ala-gamma-D-Glu-L-Lys-D-Ala-D-Ala)](n+1)-di-trans,octa-cis-undecaprenyl diphosphate + di-trans,octa-cis-undecaprenyl diphosphate + H(+)</text>
        <dbReference type="Rhea" id="RHEA:23708"/>
        <dbReference type="Rhea" id="RHEA-COMP:9602"/>
        <dbReference type="Rhea" id="RHEA-COMP:9603"/>
        <dbReference type="ChEBI" id="CHEBI:15378"/>
        <dbReference type="ChEBI" id="CHEBI:58405"/>
        <dbReference type="ChEBI" id="CHEBI:60033"/>
        <dbReference type="ChEBI" id="CHEBI:78435"/>
        <dbReference type="EC" id="2.4.99.28"/>
    </reaction>
</comment>
<dbReference type="InterPro" id="IPR001264">
    <property type="entry name" value="Glyco_trans_51"/>
</dbReference>
<comment type="subcellular location">
    <subcellularLocation>
        <location evidence="2">Cell membrane</location>
        <topology evidence="2">Single-pass type II membrane protein</topology>
    </subcellularLocation>
</comment>
<dbReference type="InterPro" id="IPR012651">
    <property type="entry name" value="Thia_Transptr_ThiT"/>
</dbReference>
<dbReference type="PANTHER" id="PTHR32282:SF33">
    <property type="entry name" value="PEPTIDOGLYCAN GLYCOSYLTRANSFERASE"/>
    <property type="match status" value="1"/>
</dbReference>
<feature type="compositionally biased region" description="Low complexity" evidence="26">
    <location>
        <begin position="687"/>
        <end position="726"/>
    </location>
</feature>
<dbReference type="GO" id="GO:0008955">
    <property type="term" value="F:peptidoglycan glycosyltransferase activity"/>
    <property type="evidence" value="ECO:0007669"/>
    <property type="project" value="UniProtKB-EC"/>
</dbReference>
<dbReference type="GO" id="GO:0046677">
    <property type="term" value="P:response to antibiotic"/>
    <property type="evidence" value="ECO:0007669"/>
    <property type="project" value="UniProtKB-KW"/>
</dbReference>
<organism evidence="30 31">
    <name type="scientific">Agathobacter rectalis</name>
    <dbReference type="NCBI Taxonomy" id="39491"/>
    <lineage>
        <taxon>Bacteria</taxon>
        <taxon>Bacillati</taxon>
        <taxon>Bacillota</taxon>
        <taxon>Clostridia</taxon>
        <taxon>Lachnospirales</taxon>
        <taxon>Lachnospiraceae</taxon>
        <taxon>Agathobacter</taxon>
    </lineage>
</organism>
<keyword evidence="21" id="KW-0961">Cell wall biogenesis/degradation</keyword>
<dbReference type="GO" id="GO:0006508">
    <property type="term" value="P:proteolysis"/>
    <property type="evidence" value="ECO:0007669"/>
    <property type="project" value="UniProtKB-KW"/>
</dbReference>
<feature type="transmembrane region" description="Helical" evidence="27">
    <location>
        <begin position="799"/>
        <end position="818"/>
    </location>
</feature>
<comment type="pathway">
    <text evidence="3">Cell wall biogenesis; peptidoglycan biosynthesis.</text>
</comment>
<dbReference type="SUPFAM" id="SSF53955">
    <property type="entry name" value="Lysozyme-like"/>
    <property type="match status" value="1"/>
</dbReference>
<dbReference type="GO" id="GO:0008360">
    <property type="term" value="P:regulation of cell shape"/>
    <property type="evidence" value="ECO:0007669"/>
    <property type="project" value="UniProtKB-KW"/>
</dbReference>
<evidence type="ECO:0000256" key="12">
    <source>
        <dbReference type="ARBA" id="ARBA00022692"/>
    </source>
</evidence>
<dbReference type="InterPro" id="IPR036950">
    <property type="entry name" value="PBP_transglycosylase"/>
</dbReference>
<keyword evidence="14" id="KW-0133">Cell shape</keyword>
<feature type="domain" description="Glycosyl transferase family 51" evidence="29">
    <location>
        <begin position="78"/>
        <end position="253"/>
    </location>
</feature>
<feature type="region of interest" description="Disordered" evidence="26">
    <location>
        <begin position="669"/>
        <end position="789"/>
    </location>
</feature>
<dbReference type="InterPro" id="IPR023346">
    <property type="entry name" value="Lysozyme-like_dom_sf"/>
</dbReference>
<feature type="compositionally biased region" description="Gly residues" evidence="26">
    <location>
        <begin position="742"/>
        <end position="789"/>
    </location>
</feature>
<evidence type="ECO:0000256" key="14">
    <source>
        <dbReference type="ARBA" id="ARBA00022960"/>
    </source>
</evidence>
<comment type="similarity">
    <text evidence="5">In the N-terminal section; belongs to the glycosyltransferase 51 family.</text>
</comment>
<evidence type="ECO:0000256" key="27">
    <source>
        <dbReference type="SAM" id="Phobius"/>
    </source>
</evidence>
<evidence type="ECO:0000256" key="1">
    <source>
        <dbReference type="ARBA" id="ARBA00002624"/>
    </source>
</evidence>
<comment type="similarity">
    <text evidence="4">In the C-terminal section; belongs to the transpeptidase family.</text>
</comment>
<dbReference type="EMBL" id="QSES01000017">
    <property type="protein sequence ID" value="RGZ91608.1"/>
    <property type="molecule type" value="Genomic_DNA"/>
</dbReference>
<dbReference type="GO" id="GO:0015234">
    <property type="term" value="F:thiamine transmembrane transporter activity"/>
    <property type="evidence" value="ECO:0007669"/>
    <property type="project" value="InterPro"/>
</dbReference>
<feature type="domain" description="Penicillin-binding protein transpeptidase" evidence="28">
    <location>
        <begin position="380"/>
        <end position="649"/>
    </location>
</feature>
<keyword evidence="12 27" id="KW-0812">Transmembrane</keyword>
<keyword evidence="16" id="KW-0573">Peptidoglycan synthesis</keyword>
<dbReference type="PANTHER" id="PTHR32282">
    <property type="entry name" value="BINDING PROTEIN TRANSPEPTIDASE, PUTATIVE-RELATED"/>
    <property type="match status" value="1"/>
</dbReference>
<keyword evidence="9" id="KW-0645">Protease</keyword>
<accession>A0A413Q5V1</accession>
<evidence type="ECO:0000256" key="17">
    <source>
        <dbReference type="ARBA" id="ARBA00022989"/>
    </source>
</evidence>
<evidence type="ECO:0000256" key="8">
    <source>
        <dbReference type="ARBA" id="ARBA00022645"/>
    </source>
</evidence>
<evidence type="ECO:0000256" key="2">
    <source>
        <dbReference type="ARBA" id="ARBA00004401"/>
    </source>
</evidence>
<keyword evidence="17 27" id="KW-1133">Transmembrane helix</keyword>